<dbReference type="Gene3D" id="1.10.10.60">
    <property type="entry name" value="Homeodomain-like"/>
    <property type="match status" value="1"/>
</dbReference>
<dbReference type="PROSITE" id="PS50045">
    <property type="entry name" value="SIGMA54_INTERACT_4"/>
    <property type="match status" value="1"/>
</dbReference>
<dbReference type="InterPro" id="IPR025943">
    <property type="entry name" value="Sigma_54_int_dom_ATP-bd_2"/>
</dbReference>
<keyword evidence="4" id="KW-0238">DNA-binding</keyword>
<dbReference type="Gene3D" id="3.30.450.20">
    <property type="entry name" value="PAS domain"/>
    <property type="match status" value="1"/>
</dbReference>
<evidence type="ECO:0000256" key="3">
    <source>
        <dbReference type="ARBA" id="ARBA00023015"/>
    </source>
</evidence>
<dbReference type="PROSITE" id="PS00676">
    <property type="entry name" value="SIGMA54_INTERACT_2"/>
    <property type="match status" value="1"/>
</dbReference>
<sequence>MREDRSNQLQLLNAMIESLPFGVMVMNNEKEVLMSNQRLHCLLEGEMDEFYEMIQQSSVSGTNIHLRVHEKQMIVRYEKLFGYEGADYMYLCSSPALNEAELIKDNDGDNEILIQDILEYAYDGLVIVDSEGYVRILTKAYADFLRVDQKSSIGKHVTEVIENTRMHIVVKTGKQETAALQKVNDGYMIATRSPIIKGGKVVGAVGKLLFKNVGQFSALFKRLNILEKELKKYKGDFRESNKSSYTFDQLIGKSQAFAEVKARAQKVAENDSNVLLLGESGTGKELFAHAIHHASRRSMGVFVKVNCAAIPSELIESELFGYEEGSFTGAKKGGKAGKFEAADGGTIFLDEIGELPIHMQVKLLRVLQEKEVERVGSSSSIAVDVRIVAATNRNLEEMVEKGEFRLDLYYRLKVMEILVPSLKDRQQDIEFLVDHFIKKYQHIMMKRIKGMDERAMRLLLKYNWPGNIRELENIIERAMNIVDPNQLITKDQLPNNIRGHVKTVSVRSLAEVMEETERQTILASLETENGNKTEAAKQLGISRTTLYEKMNKYGLGS</sequence>
<dbReference type="InterPro" id="IPR002078">
    <property type="entry name" value="Sigma_54_int"/>
</dbReference>
<dbReference type="InterPro" id="IPR058031">
    <property type="entry name" value="AAA_lid_NorR"/>
</dbReference>
<dbReference type="Gene3D" id="3.40.50.300">
    <property type="entry name" value="P-loop containing nucleotide triphosphate hydrolases"/>
    <property type="match status" value="1"/>
</dbReference>
<dbReference type="EMBL" id="JAUSUB010000026">
    <property type="protein sequence ID" value="MDQ0272687.1"/>
    <property type="molecule type" value="Genomic_DNA"/>
</dbReference>
<evidence type="ECO:0000313" key="8">
    <source>
        <dbReference type="Proteomes" id="UP001238088"/>
    </source>
</evidence>
<dbReference type="Pfam" id="PF00158">
    <property type="entry name" value="Sigma54_activat"/>
    <property type="match status" value="1"/>
</dbReference>
<protein>
    <submittedName>
        <fullName evidence="7">Transcriptional regulator with PAS, ATPase and Fis domain</fullName>
    </submittedName>
</protein>
<dbReference type="InterPro" id="IPR035965">
    <property type="entry name" value="PAS-like_dom_sf"/>
</dbReference>
<dbReference type="InterPro" id="IPR025662">
    <property type="entry name" value="Sigma_54_int_dom_ATP-bd_1"/>
</dbReference>
<proteinExistence type="predicted"/>
<dbReference type="SUPFAM" id="SSF46689">
    <property type="entry name" value="Homeodomain-like"/>
    <property type="match status" value="1"/>
</dbReference>
<dbReference type="InterPro" id="IPR009057">
    <property type="entry name" value="Homeodomain-like_sf"/>
</dbReference>
<dbReference type="SMART" id="SM00382">
    <property type="entry name" value="AAA"/>
    <property type="match status" value="1"/>
</dbReference>
<dbReference type="InterPro" id="IPR027417">
    <property type="entry name" value="P-loop_NTPase"/>
</dbReference>
<dbReference type="InterPro" id="IPR003593">
    <property type="entry name" value="AAA+_ATPase"/>
</dbReference>
<gene>
    <name evidence="7" type="ORF">J2S17_004580</name>
</gene>
<dbReference type="Pfam" id="PF02954">
    <property type="entry name" value="HTH_8"/>
    <property type="match status" value="1"/>
</dbReference>
<comment type="caution">
    <text evidence="7">The sequence shown here is derived from an EMBL/GenBank/DDBJ whole genome shotgun (WGS) entry which is preliminary data.</text>
</comment>
<dbReference type="CDD" id="cd00009">
    <property type="entry name" value="AAA"/>
    <property type="match status" value="1"/>
</dbReference>
<dbReference type="PROSITE" id="PS00675">
    <property type="entry name" value="SIGMA54_INTERACT_1"/>
    <property type="match status" value="1"/>
</dbReference>
<feature type="domain" description="Sigma-54 factor interaction" evidence="6">
    <location>
        <begin position="250"/>
        <end position="480"/>
    </location>
</feature>
<dbReference type="RefSeq" id="WP_307478110.1">
    <property type="nucleotide sequence ID" value="NZ_JAUSUB010000026.1"/>
</dbReference>
<reference evidence="7 8" key="1">
    <citation type="submission" date="2023-07" db="EMBL/GenBank/DDBJ databases">
        <title>Genomic Encyclopedia of Type Strains, Phase IV (KMG-IV): sequencing the most valuable type-strain genomes for metagenomic binning, comparative biology and taxonomic classification.</title>
        <authorList>
            <person name="Goeker M."/>
        </authorList>
    </citation>
    <scope>NUCLEOTIDE SEQUENCE [LARGE SCALE GENOMIC DNA]</scope>
    <source>
        <strain evidence="7 8">DSM 23494</strain>
    </source>
</reference>
<dbReference type="PROSITE" id="PS00688">
    <property type="entry name" value="SIGMA54_INTERACT_3"/>
    <property type="match status" value="1"/>
</dbReference>
<keyword evidence="2" id="KW-0067">ATP-binding</keyword>
<dbReference type="Gene3D" id="1.10.8.60">
    <property type="match status" value="1"/>
</dbReference>
<dbReference type="Pfam" id="PF25601">
    <property type="entry name" value="AAA_lid_14"/>
    <property type="match status" value="1"/>
</dbReference>
<dbReference type="PANTHER" id="PTHR32071:SF57">
    <property type="entry name" value="C4-DICARBOXYLATE TRANSPORT TRANSCRIPTIONAL REGULATORY PROTEIN DCTD"/>
    <property type="match status" value="1"/>
</dbReference>
<dbReference type="PRINTS" id="PR01590">
    <property type="entry name" value="HTHFIS"/>
</dbReference>
<keyword evidence="3" id="KW-0805">Transcription regulation</keyword>
<dbReference type="Proteomes" id="UP001238088">
    <property type="component" value="Unassembled WGS sequence"/>
</dbReference>
<evidence type="ECO:0000313" key="7">
    <source>
        <dbReference type="EMBL" id="MDQ0272687.1"/>
    </source>
</evidence>
<evidence type="ECO:0000256" key="5">
    <source>
        <dbReference type="ARBA" id="ARBA00023163"/>
    </source>
</evidence>
<evidence type="ECO:0000256" key="1">
    <source>
        <dbReference type="ARBA" id="ARBA00022741"/>
    </source>
</evidence>
<dbReference type="PANTHER" id="PTHR32071">
    <property type="entry name" value="TRANSCRIPTIONAL REGULATORY PROTEIN"/>
    <property type="match status" value="1"/>
</dbReference>
<dbReference type="SUPFAM" id="SSF52540">
    <property type="entry name" value="P-loop containing nucleoside triphosphate hydrolases"/>
    <property type="match status" value="1"/>
</dbReference>
<dbReference type="InterPro" id="IPR025944">
    <property type="entry name" value="Sigma_54_int_dom_CS"/>
</dbReference>
<dbReference type="InterPro" id="IPR002197">
    <property type="entry name" value="HTH_Fis"/>
</dbReference>
<evidence type="ECO:0000259" key="6">
    <source>
        <dbReference type="PROSITE" id="PS50045"/>
    </source>
</evidence>
<evidence type="ECO:0000256" key="2">
    <source>
        <dbReference type="ARBA" id="ARBA00022840"/>
    </source>
</evidence>
<keyword evidence="8" id="KW-1185">Reference proteome</keyword>
<organism evidence="7 8">
    <name type="scientific">Cytobacillus purgationiresistens</name>
    <dbReference type="NCBI Taxonomy" id="863449"/>
    <lineage>
        <taxon>Bacteria</taxon>
        <taxon>Bacillati</taxon>
        <taxon>Bacillota</taxon>
        <taxon>Bacilli</taxon>
        <taxon>Bacillales</taxon>
        <taxon>Bacillaceae</taxon>
        <taxon>Cytobacillus</taxon>
    </lineage>
</organism>
<evidence type="ECO:0000256" key="4">
    <source>
        <dbReference type="ARBA" id="ARBA00023125"/>
    </source>
</evidence>
<dbReference type="SUPFAM" id="SSF55785">
    <property type="entry name" value="PYP-like sensor domain (PAS domain)"/>
    <property type="match status" value="1"/>
</dbReference>
<keyword evidence="5" id="KW-0804">Transcription</keyword>
<accession>A0ABU0AN58</accession>
<keyword evidence="1" id="KW-0547">Nucleotide-binding</keyword>
<name>A0ABU0AN58_9BACI</name>